<keyword evidence="2" id="KW-1185">Reference proteome</keyword>
<evidence type="ECO:0000313" key="1">
    <source>
        <dbReference type="EMBL" id="CAL1545820.1"/>
    </source>
</evidence>
<protein>
    <submittedName>
        <fullName evidence="1">Uncharacterized protein</fullName>
    </submittedName>
</protein>
<evidence type="ECO:0000313" key="2">
    <source>
        <dbReference type="Proteomes" id="UP001497497"/>
    </source>
</evidence>
<organism evidence="1 2">
    <name type="scientific">Lymnaea stagnalis</name>
    <name type="common">Great pond snail</name>
    <name type="synonym">Helix stagnalis</name>
    <dbReference type="NCBI Taxonomy" id="6523"/>
    <lineage>
        <taxon>Eukaryota</taxon>
        <taxon>Metazoa</taxon>
        <taxon>Spiralia</taxon>
        <taxon>Lophotrochozoa</taxon>
        <taxon>Mollusca</taxon>
        <taxon>Gastropoda</taxon>
        <taxon>Heterobranchia</taxon>
        <taxon>Euthyneura</taxon>
        <taxon>Panpulmonata</taxon>
        <taxon>Hygrophila</taxon>
        <taxon>Lymnaeoidea</taxon>
        <taxon>Lymnaeidae</taxon>
        <taxon>Lymnaea</taxon>
    </lineage>
</organism>
<sequence length="67" mass="7187">LTNINQFEEFSSLVSTTLVAVPLKYLACHSEKLLVDPSLSHDTGEPIKGPNLVLTAIVSLAKTPIIV</sequence>
<dbReference type="AlphaFoldDB" id="A0AAV2IJ16"/>
<feature type="non-terminal residue" evidence="1">
    <location>
        <position position="67"/>
    </location>
</feature>
<gene>
    <name evidence="1" type="ORF">GSLYS_00019197001</name>
</gene>
<name>A0AAV2IJ16_LYMST</name>
<dbReference type="EMBL" id="CAXITT010000736">
    <property type="protein sequence ID" value="CAL1545820.1"/>
    <property type="molecule type" value="Genomic_DNA"/>
</dbReference>
<proteinExistence type="predicted"/>
<comment type="caution">
    <text evidence="1">The sequence shown here is derived from an EMBL/GenBank/DDBJ whole genome shotgun (WGS) entry which is preliminary data.</text>
</comment>
<accession>A0AAV2IJ16</accession>
<dbReference type="Proteomes" id="UP001497497">
    <property type="component" value="Unassembled WGS sequence"/>
</dbReference>
<reference evidence="1 2" key="1">
    <citation type="submission" date="2024-04" db="EMBL/GenBank/DDBJ databases">
        <authorList>
            <consortium name="Genoscope - CEA"/>
            <person name="William W."/>
        </authorList>
    </citation>
    <scope>NUCLEOTIDE SEQUENCE [LARGE SCALE GENOMIC DNA]</scope>
</reference>
<feature type="non-terminal residue" evidence="1">
    <location>
        <position position="1"/>
    </location>
</feature>